<accession>A0AAF0WZH9</accession>
<feature type="compositionally biased region" description="Basic residues" evidence="1">
    <location>
        <begin position="194"/>
        <end position="213"/>
    </location>
</feature>
<protein>
    <submittedName>
        <fullName evidence="2">Uncharacterized protein</fullName>
    </submittedName>
</protein>
<feature type="region of interest" description="Disordered" evidence="1">
    <location>
        <begin position="124"/>
        <end position="144"/>
    </location>
</feature>
<dbReference type="AlphaFoldDB" id="A0AAF0WZH9"/>
<dbReference type="Proteomes" id="UP000077755">
    <property type="component" value="Chromosome 4"/>
</dbReference>
<dbReference type="EMBL" id="CP093346">
    <property type="protein sequence ID" value="WOG96805.1"/>
    <property type="molecule type" value="Genomic_DNA"/>
</dbReference>
<evidence type="ECO:0000313" key="2">
    <source>
        <dbReference type="EMBL" id="WOG96805.1"/>
    </source>
</evidence>
<evidence type="ECO:0000256" key="1">
    <source>
        <dbReference type="SAM" id="MobiDB-lite"/>
    </source>
</evidence>
<organism evidence="2 3">
    <name type="scientific">Daucus carota subsp. sativus</name>
    <name type="common">Carrot</name>
    <dbReference type="NCBI Taxonomy" id="79200"/>
    <lineage>
        <taxon>Eukaryota</taxon>
        <taxon>Viridiplantae</taxon>
        <taxon>Streptophyta</taxon>
        <taxon>Embryophyta</taxon>
        <taxon>Tracheophyta</taxon>
        <taxon>Spermatophyta</taxon>
        <taxon>Magnoliopsida</taxon>
        <taxon>eudicotyledons</taxon>
        <taxon>Gunneridae</taxon>
        <taxon>Pentapetalae</taxon>
        <taxon>asterids</taxon>
        <taxon>campanulids</taxon>
        <taxon>Apiales</taxon>
        <taxon>Apiaceae</taxon>
        <taxon>Apioideae</taxon>
        <taxon>Scandiceae</taxon>
        <taxon>Daucinae</taxon>
        <taxon>Daucus</taxon>
        <taxon>Daucus sect. Daucus</taxon>
    </lineage>
</organism>
<name>A0AAF0WZH9_DAUCS</name>
<reference evidence="2" key="2">
    <citation type="submission" date="2022-03" db="EMBL/GenBank/DDBJ databases">
        <title>Draft title - Genomic analysis of global carrot germplasm unveils the trajectory of domestication and the origin of high carotenoid orange carrot.</title>
        <authorList>
            <person name="Iorizzo M."/>
            <person name="Ellison S."/>
            <person name="Senalik D."/>
            <person name="Macko-Podgorni A."/>
            <person name="Grzebelus D."/>
            <person name="Bostan H."/>
            <person name="Rolling W."/>
            <person name="Curaba J."/>
            <person name="Simon P."/>
        </authorList>
    </citation>
    <scope>NUCLEOTIDE SEQUENCE</scope>
    <source>
        <tissue evidence="2">Leaf</tissue>
    </source>
</reference>
<evidence type="ECO:0000313" key="3">
    <source>
        <dbReference type="Proteomes" id="UP000077755"/>
    </source>
</evidence>
<gene>
    <name evidence="2" type="ORF">DCAR_0416142</name>
</gene>
<feature type="region of interest" description="Disordered" evidence="1">
    <location>
        <begin position="181"/>
        <end position="213"/>
    </location>
</feature>
<proteinExistence type="predicted"/>
<reference evidence="2" key="1">
    <citation type="journal article" date="2016" name="Nat. Genet.">
        <title>A high-quality carrot genome assembly provides new insights into carotenoid accumulation and asterid genome evolution.</title>
        <authorList>
            <person name="Iorizzo M."/>
            <person name="Ellison S."/>
            <person name="Senalik D."/>
            <person name="Zeng P."/>
            <person name="Satapoomin P."/>
            <person name="Huang J."/>
            <person name="Bowman M."/>
            <person name="Iovene M."/>
            <person name="Sanseverino W."/>
            <person name="Cavagnaro P."/>
            <person name="Yildiz M."/>
            <person name="Macko-Podgorni A."/>
            <person name="Moranska E."/>
            <person name="Grzebelus E."/>
            <person name="Grzebelus D."/>
            <person name="Ashrafi H."/>
            <person name="Zheng Z."/>
            <person name="Cheng S."/>
            <person name="Spooner D."/>
            <person name="Van Deynze A."/>
            <person name="Simon P."/>
        </authorList>
    </citation>
    <scope>NUCLEOTIDE SEQUENCE</scope>
    <source>
        <tissue evidence="2">Leaf</tissue>
    </source>
</reference>
<sequence>MRGRLRAKNPDDDSTDRSAVEGAMLGELGLKIQEIELFYLIPGTGLPHGILPVETQTDLDDFVNMVPYSHHQVLYATTKKITLSNELMDFSFTQFFEDERIERIENMRVEVEAEKAPMADDVVKKPAKKKRRIPPPNPPFRTRKKGRYSMLRGLFKNTSETPVIIEDEGPELTQKGVQVNETTAERGCRSVKLQQRRRTRSLKLKQRRRLAQM</sequence>
<keyword evidence="3" id="KW-1185">Reference proteome</keyword>